<keyword evidence="13" id="KW-1185">Reference proteome</keyword>
<reference evidence="12 13" key="1">
    <citation type="submission" date="2023-08" db="EMBL/GenBank/DDBJ databases">
        <authorList>
            <person name="Girao M."/>
            <person name="Carvalho M.F."/>
        </authorList>
    </citation>
    <scope>NUCLEOTIDE SEQUENCE [LARGE SCALE GENOMIC DNA]</scope>
    <source>
        <strain evidence="12 13">CT-R113</strain>
    </source>
</reference>
<dbReference type="PANTHER" id="PTHR20883">
    <property type="entry name" value="PHYTANOYL-COA DIOXYGENASE DOMAIN CONTAINING 1"/>
    <property type="match status" value="1"/>
</dbReference>
<dbReference type="EMBL" id="JAUZMY010000009">
    <property type="protein sequence ID" value="MEE2037838.1"/>
    <property type="molecule type" value="Genomic_DNA"/>
</dbReference>
<dbReference type="NCBIfam" id="TIGR02408">
    <property type="entry name" value="ectoine_ThpD"/>
    <property type="match status" value="1"/>
</dbReference>
<comment type="similarity">
    <text evidence="3">Belongs to the PhyH family. EctD subfamily.</text>
</comment>
<sequence length="301" mass="32588">MTLLIDIPTADEYPTRKAHEPALLYRRSPTVWGSADGGPFSAEEIADYDRRGYTQIDSLVSGEEVQAYRAELERLSADPALHGDDRVVVDPETGRVQSVFGVHGLSDVFASLVNDPRLVERARQILGSDVYVHQSRVNHKPGFGGGAFFWHSNFETWHAEDGMPRMRAVSFSVALTENHPHNGALMAIPGSHRTFVSCVDPSPSPHHRTPPKTRGVGVPDESSLSLLAHQHGIEVLTGPAGGATVFDSNCMHGSGDNITPHPRSDVFVVFNSVDNACTAPFGSSGPRPEHIASRDFSPAGR</sequence>
<dbReference type="Gene3D" id="2.60.120.620">
    <property type="entry name" value="q2cbj1_9rhob like domain"/>
    <property type="match status" value="1"/>
</dbReference>
<name>A0ABU7K6G0_9ACTN</name>
<evidence type="ECO:0000256" key="2">
    <source>
        <dbReference type="ARBA" id="ARBA00004063"/>
    </source>
</evidence>
<protein>
    <recommendedName>
        <fullName evidence="10">Ectoine hydroxylase</fullName>
        <ecNumber evidence="10">1.14.11.55</ecNumber>
    </recommendedName>
</protein>
<comment type="cofactor">
    <cofactor evidence="1">
        <name>Fe(2+)</name>
        <dbReference type="ChEBI" id="CHEBI:29033"/>
    </cofactor>
</comment>
<evidence type="ECO:0000313" key="13">
    <source>
        <dbReference type="Proteomes" id="UP001356095"/>
    </source>
</evidence>
<evidence type="ECO:0000256" key="8">
    <source>
        <dbReference type="ARBA" id="ARBA00023004"/>
    </source>
</evidence>
<evidence type="ECO:0000313" key="12">
    <source>
        <dbReference type="EMBL" id="MEE2037838.1"/>
    </source>
</evidence>
<evidence type="ECO:0000256" key="5">
    <source>
        <dbReference type="ARBA" id="ARBA00022723"/>
    </source>
</evidence>
<evidence type="ECO:0000256" key="11">
    <source>
        <dbReference type="SAM" id="MobiDB-lite"/>
    </source>
</evidence>
<feature type="region of interest" description="Disordered" evidence="11">
    <location>
        <begin position="279"/>
        <end position="301"/>
    </location>
</feature>
<dbReference type="GO" id="GO:0016491">
    <property type="term" value="F:oxidoreductase activity"/>
    <property type="evidence" value="ECO:0007669"/>
    <property type="project" value="UniProtKB-KW"/>
</dbReference>
<comment type="function">
    <text evidence="2">Involved in the biosynthesis of 5-hydroxyectoine, called compatible solute, which helps organisms to survive extreme osmotic stress by acting as a highly soluble organic osmolyte. Catalyzes the 2-oxoglutarate-dependent selective hydroxylation of L-ectoine to yield (4S,5S)-5-hydroxyectoine.</text>
</comment>
<accession>A0ABU7K6G0</accession>
<comment type="subunit">
    <text evidence="4">Homodimer.</text>
</comment>
<comment type="catalytic activity">
    <reaction evidence="9">
        <text>L-ectoine + 2-oxoglutarate + O2 = 5-hydroxyectoine + succinate + CO2</text>
        <dbReference type="Rhea" id="RHEA:45740"/>
        <dbReference type="ChEBI" id="CHEBI:15379"/>
        <dbReference type="ChEBI" id="CHEBI:16526"/>
        <dbReference type="ChEBI" id="CHEBI:16810"/>
        <dbReference type="ChEBI" id="CHEBI:30031"/>
        <dbReference type="ChEBI" id="CHEBI:58515"/>
        <dbReference type="ChEBI" id="CHEBI:85413"/>
        <dbReference type="EC" id="1.14.11.55"/>
    </reaction>
</comment>
<dbReference type="InterPro" id="IPR008775">
    <property type="entry name" value="Phytyl_CoA_dOase-like"/>
</dbReference>
<evidence type="ECO:0000256" key="3">
    <source>
        <dbReference type="ARBA" id="ARBA00007851"/>
    </source>
</evidence>
<evidence type="ECO:0000256" key="6">
    <source>
        <dbReference type="ARBA" id="ARBA00022964"/>
    </source>
</evidence>
<keyword evidence="5" id="KW-0479">Metal-binding</keyword>
<evidence type="ECO:0000256" key="9">
    <source>
        <dbReference type="ARBA" id="ARBA00049228"/>
    </source>
</evidence>
<dbReference type="InterPro" id="IPR012774">
    <property type="entry name" value="EctD"/>
</dbReference>
<keyword evidence="8" id="KW-0408">Iron</keyword>
<dbReference type="Proteomes" id="UP001356095">
    <property type="component" value="Unassembled WGS sequence"/>
</dbReference>
<evidence type="ECO:0000256" key="4">
    <source>
        <dbReference type="ARBA" id="ARBA00011738"/>
    </source>
</evidence>
<evidence type="ECO:0000256" key="7">
    <source>
        <dbReference type="ARBA" id="ARBA00023002"/>
    </source>
</evidence>
<dbReference type="EC" id="1.14.11.55" evidence="10"/>
<keyword evidence="7 12" id="KW-0560">Oxidoreductase</keyword>
<organism evidence="12 13">
    <name type="scientific">Nocardiopsis codii</name>
    <dbReference type="NCBI Taxonomy" id="3065942"/>
    <lineage>
        <taxon>Bacteria</taxon>
        <taxon>Bacillati</taxon>
        <taxon>Actinomycetota</taxon>
        <taxon>Actinomycetes</taxon>
        <taxon>Streptosporangiales</taxon>
        <taxon>Nocardiopsidaceae</taxon>
        <taxon>Nocardiopsis</taxon>
    </lineage>
</organism>
<dbReference type="Pfam" id="PF05721">
    <property type="entry name" value="PhyH"/>
    <property type="match status" value="1"/>
</dbReference>
<feature type="region of interest" description="Disordered" evidence="11">
    <location>
        <begin position="200"/>
        <end position="219"/>
    </location>
</feature>
<comment type="caution">
    <text evidence="12">The sequence shown here is derived from an EMBL/GenBank/DDBJ whole genome shotgun (WGS) entry which is preliminary data.</text>
</comment>
<proteinExistence type="inferred from homology"/>
<evidence type="ECO:0000256" key="1">
    <source>
        <dbReference type="ARBA" id="ARBA00001954"/>
    </source>
</evidence>
<dbReference type="SUPFAM" id="SSF51197">
    <property type="entry name" value="Clavaminate synthase-like"/>
    <property type="match status" value="1"/>
</dbReference>
<gene>
    <name evidence="12" type="primary">thpD</name>
    <name evidence="12" type="ORF">Q8791_11470</name>
</gene>
<dbReference type="RefSeq" id="WP_330091624.1">
    <property type="nucleotide sequence ID" value="NZ_JAUZMY010000009.1"/>
</dbReference>
<evidence type="ECO:0000256" key="10">
    <source>
        <dbReference type="NCBIfam" id="TIGR02408"/>
    </source>
</evidence>
<keyword evidence="6" id="KW-0223">Dioxygenase</keyword>
<dbReference type="PANTHER" id="PTHR20883:SF48">
    <property type="entry name" value="ECTOINE DIOXYGENASE"/>
    <property type="match status" value="1"/>
</dbReference>